<feature type="transmembrane region" description="Helical" evidence="6">
    <location>
        <begin position="350"/>
        <end position="371"/>
    </location>
</feature>
<evidence type="ECO:0000256" key="5">
    <source>
        <dbReference type="ARBA" id="ARBA00023136"/>
    </source>
</evidence>
<protein>
    <submittedName>
        <fullName evidence="7">Polysaccharide biosynthesis protein</fullName>
    </submittedName>
</protein>
<evidence type="ECO:0000256" key="4">
    <source>
        <dbReference type="ARBA" id="ARBA00022989"/>
    </source>
</evidence>
<evidence type="ECO:0000256" key="1">
    <source>
        <dbReference type="ARBA" id="ARBA00004651"/>
    </source>
</evidence>
<dbReference type="PANTHER" id="PTHR30250">
    <property type="entry name" value="PST FAMILY PREDICTED COLANIC ACID TRANSPORTER"/>
    <property type="match status" value="1"/>
</dbReference>
<feature type="transmembrane region" description="Helical" evidence="6">
    <location>
        <begin position="317"/>
        <end position="338"/>
    </location>
</feature>
<feature type="transmembrane region" description="Helical" evidence="6">
    <location>
        <begin position="433"/>
        <end position="457"/>
    </location>
</feature>
<name>Q21BJ7_RHOPB</name>
<dbReference type="EMBL" id="CP000301">
    <property type="protein sequence ID" value="ABD86239.1"/>
    <property type="molecule type" value="Genomic_DNA"/>
</dbReference>
<feature type="transmembrane region" description="Helical" evidence="6">
    <location>
        <begin position="162"/>
        <end position="182"/>
    </location>
</feature>
<proteinExistence type="predicted"/>
<dbReference type="OrthoDB" id="5906224at2"/>
<feature type="transmembrane region" description="Helical" evidence="6">
    <location>
        <begin position="377"/>
        <end position="397"/>
    </location>
</feature>
<evidence type="ECO:0000313" key="7">
    <source>
        <dbReference type="EMBL" id="ABD86239.1"/>
    </source>
</evidence>
<keyword evidence="2" id="KW-1003">Cell membrane</keyword>
<evidence type="ECO:0000256" key="3">
    <source>
        <dbReference type="ARBA" id="ARBA00022692"/>
    </source>
</evidence>
<keyword evidence="5 6" id="KW-0472">Membrane</keyword>
<feature type="transmembrane region" description="Helical" evidence="6">
    <location>
        <begin position="247"/>
        <end position="264"/>
    </location>
</feature>
<accession>Q21BJ7</accession>
<comment type="subcellular location">
    <subcellularLocation>
        <location evidence="1">Cell membrane</location>
        <topology evidence="1">Multi-pass membrane protein</topology>
    </subcellularLocation>
</comment>
<dbReference type="KEGG" id="rpc:RPC_0667"/>
<dbReference type="Pfam" id="PF13440">
    <property type="entry name" value="Polysacc_synt_3"/>
    <property type="match status" value="1"/>
</dbReference>
<organism evidence="7">
    <name type="scientific">Rhodopseudomonas palustris (strain BisB18)</name>
    <dbReference type="NCBI Taxonomy" id="316056"/>
    <lineage>
        <taxon>Bacteria</taxon>
        <taxon>Pseudomonadati</taxon>
        <taxon>Pseudomonadota</taxon>
        <taxon>Alphaproteobacteria</taxon>
        <taxon>Hyphomicrobiales</taxon>
        <taxon>Nitrobacteraceae</taxon>
        <taxon>Rhodopseudomonas</taxon>
    </lineage>
</organism>
<dbReference type="PANTHER" id="PTHR30250:SF31">
    <property type="entry name" value="INNER MEMBRANE PROTEIN YGHQ"/>
    <property type="match status" value="1"/>
</dbReference>
<dbReference type="GO" id="GO:0005886">
    <property type="term" value="C:plasma membrane"/>
    <property type="evidence" value="ECO:0007669"/>
    <property type="project" value="UniProtKB-SubCell"/>
</dbReference>
<feature type="transmembrane region" description="Helical" evidence="6">
    <location>
        <begin position="285"/>
        <end position="305"/>
    </location>
</feature>
<feature type="transmembrane region" description="Helical" evidence="6">
    <location>
        <begin position="135"/>
        <end position="156"/>
    </location>
</feature>
<evidence type="ECO:0000256" key="6">
    <source>
        <dbReference type="SAM" id="Phobius"/>
    </source>
</evidence>
<feature type="transmembrane region" description="Helical" evidence="6">
    <location>
        <begin position="78"/>
        <end position="99"/>
    </location>
</feature>
<gene>
    <name evidence="7" type="ordered locus">RPC_0667</name>
</gene>
<reference evidence="7" key="1">
    <citation type="submission" date="2006-03" db="EMBL/GenBank/DDBJ databases">
        <title>Complete sequence of Rhodopseudomonas palustris BisB18.</title>
        <authorList>
            <consortium name="US DOE Joint Genome Institute"/>
            <person name="Copeland A."/>
            <person name="Lucas S."/>
            <person name="Lapidus A."/>
            <person name="Barry K."/>
            <person name="Detter J.C."/>
            <person name="Glavina del Rio T."/>
            <person name="Hammon N."/>
            <person name="Israni S."/>
            <person name="Dalin E."/>
            <person name="Tice H."/>
            <person name="Pitluck S."/>
            <person name="Chain P."/>
            <person name="Malfatti S."/>
            <person name="Shin M."/>
            <person name="Vergez L."/>
            <person name="Schmutz J."/>
            <person name="Larimer F."/>
            <person name="Land M."/>
            <person name="Hauser L."/>
            <person name="Pelletier D.A."/>
            <person name="Kyrpides N."/>
            <person name="Anderson I."/>
            <person name="Oda Y."/>
            <person name="Harwood C.S."/>
            <person name="Richardson P."/>
        </authorList>
    </citation>
    <scope>NUCLEOTIDE SEQUENCE [LARGE SCALE GENOMIC DNA]</scope>
    <source>
        <strain evidence="7">BisB18</strain>
    </source>
</reference>
<dbReference type="HOGENOM" id="CLU_022017_7_3_5"/>
<feature type="transmembrane region" description="Helical" evidence="6">
    <location>
        <begin position="36"/>
        <end position="57"/>
    </location>
</feature>
<keyword evidence="4 6" id="KW-1133">Transmembrane helix</keyword>
<dbReference type="eggNOG" id="COG2244">
    <property type="taxonomic scope" value="Bacteria"/>
</dbReference>
<evidence type="ECO:0000256" key="2">
    <source>
        <dbReference type="ARBA" id="ARBA00022475"/>
    </source>
</evidence>
<feature type="transmembrane region" description="Helical" evidence="6">
    <location>
        <begin position="7"/>
        <end position="30"/>
    </location>
</feature>
<feature type="transmembrane region" description="Helical" evidence="6">
    <location>
        <begin position="409"/>
        <end position="427"/>
    </location>
</feature>
<feature type="transmembrane region" description="Helical" evidence="6">
    <location>
        <begin position="203"/>
        <end position="220"/>
    </location>
</feature>
<dbReference type="AlphaFoldDB" id="Q21BJ7"/>
<keyword evidence="3 6" id="KW-0812">Transmembrane</keyword>
<dbReference type="STRING" id="316056.RPC_0667"/>
<dbReference type="RefSeq" id="WP_011471147.1">
    <property type="nucleotide sequence ID" value="NC_007925.1"/>
</dbReference>
<feature type="transmembrane region" description="Helical" evidence="6">
    <location>
        <begin position="105"/>
        <end position="123"/>
    </location>
</feature>
<dbReference type="InterPro" id="IPR050833">
    <property type="entry name" value="Poly_Biosynth_Transport"/>
</dbReference>
<sequence length="476" mass="50377">MLNRYFSIYLGAHLVPAVIGFIAITAYTRLLNPAEYGVYVVGMSIAGIVGAVFFVWIRLSVSRYQASSADVDFRGTAMVAYGLTLAAMGCVAPAAILLLSPDVNVYLLVGGVFTALAVGAFDIAQEFARATLRPYRYAAIGITRAVLGLALGWLAIELGWGGLGLLCAVGLSFLIGAVLNAIDGKAPRISRYRRDQLMQFARYGLPLSLGGLSMALYSTSDRLVVAYLLGPDAAGKFGVAADLPRQFMVMLASSVAAATFPIVFRTFSGEGLAATRERLNENIELLLAVILPVAVWLALAADQVAGTLVGQDFRASVTLLLPIVALARVLGVINQFYLQISFQLAERPMLPVIQSIITLVLSITLMFPLVAAFDLLGAAYATLVTEAAGVVITIVLTRKAFVLPFEPRRLAGVLLASAVMGVAIYATRSAVGGTGLISLMTVSAAGGVAYAAAAWLLNVVRIRTSMSSFLRLRMAH</sequence>